<evidence type="ECO:0000313" key="3">
    <source>
        <dbReference type="Proteomes" id="UP000438991"/>
    </source>
</evidence>
<proteinExistence type="predicted"/>
<dbReference type="Proteomes" id="UP000438991">
    <property type="component" value="Unassembled WGS sequence"/>
</dbReference>
<reference evidence="2 3" key="1">
    <citation type="submission" date="2019-11" db="EMBL/GenBank/DDBJ databases">
        <title>Whole-genome sequence of Rhodoplanes serenus DSM 18633, type strain.</title>
        <authorList>
            <person name="Kyndt J.A."/>
            <person name="Meyer T.E."/>
        </authorList>
    </citation>
    <scope>NUCLEOTIDE SEQUENCE [LARGE SCALE GENOMIC DNA]</scope>
    <source>
        <strain evidence="2 3">DSM 18633</strain>
    </source>
</reference>
<sequence>MTPVTNERHCHAGCDDPPTAVLAILDTFRRSPRAISDEARETLCAFGLIEPDEPHTHEQHDARDHERHRC</sequence>
<name>A0A327K6N7_9BRAD</name>
<gene>
    <name evidence="2" type="ORF">GJ689_10335</name>
</gene>
<organism evidence="2 3">
    <name type="scientific">Rhodoplanes serenus</name>
    <dbReference type="NCBI Taxonomy" id="200615"/>
    <lineage>
        <taxon>Bacteria</taxon>
        <taxon>Pseudomonadati</taxon>
        <taxon>Pseudomonadota</taxon>
        <taxon>Alphaproteobacteria</taxon>
        <taxon>Hyphomicrobiales</taxon>
        <taxon>Nitrobacteraceae</taxon>
        <taxon>Rhodoplanes</taxon>
    </lineage>
</organism>
<evidence type="ECO:0000256" key="1">
    <source>
        <dbReference type="SAM" id="MobiDB-lite"/>
    </source>
</evidence>
<feature type="region of interest" description="Disordered" evidence="1">
    <location>
        <begin position="50"/>
        <end position="70"/>
    </location>
</feature>
<dbReference type="AlphaFoldDB" id="A0A327K6N7"/>
<accession>A0A327K6N7</accession>
<comment type="caution">
    <text evidence="2">The sequence shown here is derived from an EMBL/GenBank/DDBJ whole genome shotgun (WGS) entry which is preliminary data.</text>
</comment>
<evidence type="ECO:0000313" key="2">
    <source>
        <dbReference type="EMBL" id="MTW16604.1"/>
    </source>
</evidence>
<dbReference type="RefSeq" id="WP_111385391.1">
    <property type="nucleotide sequence ID" value="NZ_NPEW01000095.1"/>
</dbReference>
<protein>
    <submittedName>
        <fullName evidence="2">Uncharacterized protein</fullName>
    </submittedName>
</protein>
<feature type="compositionally biased region" description="Basic and acidic residues" evidence="1">
    <location>
        <begin position="52"/>
        <end position="70"/>
    </location>
</feature>
<dbReference type="EMBL" id="WNKV01000006">
    <property type="protein sequence ID" value="MTW16604.1"/>
    <property type="molecule type" value="Genomic_DNA"/>
</dbReference>